<dbReference type="Proteomes" id="UP001152888">
    <property type="component" value="Unassembled WGS sequence"/>
</dbReference>
<dbReference type="CDD" id="cd06257">
    <property type="entry name" value="DnaJ"/>
    <property type="match status" value="1"/>
</dbReference>
<keyword evidence="10" id="KW-1185">Reference proteome</keyword>
<feature type="transmembrane region" description="Helical" evidence="7">
    <location>
        <begin position="259"/>
        <end position="281"/>
    </location>
</feature>
<reference evidence="9" key="1">
    <citation type="submission" date="2022-03" db="EMBL/GenBank/DDBJ databases">
        <authorList>
            <person name="Sayadi A."/>
        </authorList>
    </citation>
    <scope>NUCLEOTIDE SEQUENCE</scope>
</reference>
<feature type="domain" description="J" evidence="8">
    <location>
        <begin position="426"/>
        <end position="495"/>
    </location>
</feature>
<evidence type="ECO:0000259" key="8">
    <source>
        <dbReference type="PROSITE" id="PS50076"/>
    </source>
</evidence>
<dbReference type="AlphaFoldDB" id="A0A9P0JYV0"/>
<name>A0A9P0JYV0_ACAOB</name>
<keyword evidence="5 7" id="KW-1133">Transmembrane helix</keyword>
<organism evidence="9 10">
    <name type="scientific">Acanthoscelides obtectus</name>
    <name type="common">Bean weevil</name>
    <name type="synonym">Bruchus obtectus</name>
    <dbReference type="NCBI Taxonomy" id="200917"/>
    <lineage>
        <taxon>Eukaryota</taxon>
        <taxon>Metazoa</taxon>
        <taxon>Ecdysozoa</taxon>
        <taxon>Arthropoda</taxon>
        <taxon>Hexapoda</taxon>
        <taxon>Insecta</taxon>
        <taxon>Pterygota</taxon>
        <taxon>Neoptera</taxon>
        <taxon>Endopterygota</taxon>
        <taxon>Coleoptera</taxon>
        <taxon>Polyphaga</taxon>
        <taxon>Cucujiformia</taxon>
        <taxon>Chrysomeloidea</taxon>
        <taxon>Chrysomelidae</taxon>
        <taxon>Bruchinae</taxon>
        <taxon>Bruchini</taxon>
        <taxon>Acanthoscelides</taxon>
    </lineage>
</organism>
<evidence type="ECO:0000313" key="9">
    <source>
        <dbReference type="EMBL" id="CAH1963931.1"/>
    </source>
</evidence>
<dbReference type="InterPro" id="IPR036869">
    <property type="entry name" value="J_dom_sf"/>
</dbReference>
<dbReference type="PROSITE" id="PS50076">
    <property type="entry name" value="DNAJ_2"/>
    <property type="match status" value="1"/>
</dbReference>
<feature type="transmembrane region" description="Helical" evidence="7">
    <location>
        <begin position="148"/>
        <end position="167"/>
    </location>
</feature>
<dbReference type="EMBL" id="CAKOFQ010006712">
    <property type="protein sequence ID" value="CAH1963931.1"/>
    <property type="molecule type" value="Genomic_DNA"/>
</dbReference>
<feature type="transmembrane region" description="Helical" evidence="7">
    <location>
        <begin position="301"/>
        <end position="321"/>
    </location>
</feature>
<feature type="transmembrane region" description="Helical" evidence="7">
    <location>
        <begin position="7"/>
        <end position="26"/>
    </location>
</feature>
<evidence type="ECO:0000256" key="2">
    <source>
        <dbReference type="ARBA" id="ARBA00004141"/>
    </source>
</evidence>
<evidence type="ECO:0000313" key="10">
    <source>
        <dbReference type="Proteomes" id="UP001152888"/>
    </source>
</evidence>
<feature type="transmembrane region" description="Helical" evidence="7">
    <location>
        <begin position="342"/>
        <end position="362"/>
    </location>
</feature>
<evidence type="ECO:0000256" key="3">
    <source>
        <dbReference type="ARBA" id="ARBA00020945"/>
    </source>
</evidence>
<dbReference type="GO" id="GO:0016020">
    <property type="term" value="C:membrane"/>
    <property type="evidence" value="ECO:0007669"/>
    <property type="project" value="UniProtKB-SubCell"/>
</dbReference>
<dbReference type="SUPFAM" id="SSF46565">
    <property type="entry name" value="Chaperone J-domain"/>
    <property type="match status" value="1"/>
</dbReference>
<proteinExistence type="predicted"/>
<gene>
    <name evidence="9" type="ORF">ACAOBT_LOCUS5505</name>
</gene>
<comment type="function">
    <text evidence="1">May function as a co-chaperone.</text>
</comment>
<evidence type="ECO:0000256" key="1">
    <source>
        <dbReference type="ARBA" id="ARBA00002080"/>
    </source>
</evidence>
<evidence type="ECO:0000256" key="5">
    <source>
        <dbReference type="ARBA" id="ARBA00022989"/>
    </source>
</evidence>
<dbReference type="InterPro" id="IPR007829">
    <property type="entry name" value="TM2"/>
</dbReference>
<dbReference type="OrthoDB" id="10262359at2759"/>
<dbReference type="Pfam" id="PF05154">
    <property type="entry name" value="TM2"/>
    <property type="match status" value="1"/>
</dbReference>
<dbReference type="SMART" id="SM00271">
    <property type="entry name" value="DnaJ"/>
    <property type="match status" value="1"/>
</dbReference>
<dbReference type="Pfam" id="PF00226">
    <property type="entry name" value="DnaJ"/>
    <property type="match status" value="1"/>
</dbReference>
<evidence type="ECO:0000256" key="4">
    <source>
        <dbReference type="ARBA" id="ARBA00022692"/>
    </source>
</evidence>
<evidence type="ECO:0000256" key="7">
    <source>
        <dbReference type="SAM" id="Phobius"/>
    </source>
</evidence>
<accession>A0A9P0JYV0</accession>
<dbReference type="Gene3D" id="1.10.287.110">
    <property type="entry name" value="DnaJ domain"/>
    <property type="match status" value="1"/>
</dbReference>
<feature type="transmembrane region" description="Helical" evidence="7">
    <location>
        <begin position="32"/>
        <end position="50"/>
    </location>
</feature>
<dbReference type="PRINTS" id="PR00625">
    <property type="entry name" value="JDOMAIN"/>
</dbReference>
<keyword evidence="6 7" id="KW-0472">Membrane</keyword>
<sequence length="501" mass="59029">MEGGKKSVFWAYVYWLFGGIFGLHLFYLERDIHAFLTWSTLGGYGLGWLADVTKIPRYVKDYNNDPQFLAELSEKMRKNAKVRSCYGTSLQGTPLLSTVDENLEKSTKSTHKLTDCYLRLRDKLHRYYVARICIPFAKHMGTGGKNVLWAYLFWLIGGQFGLHLFYLERDIQAFLRWTTYQWFGQVFWLNDLLKMSRYVKICNDDPEYLEKISDDMRKNKKPPFSSSRFISAITVSYLWGQLVKLAIPEEEVAGINWMPFCHWLIPFAIGLGVWVVGNIGREQGSLWLTMATAYLTYLSRWYIYDDSIWMTIMTVSCGLVFDTFSKQWRRTPRKKRSFIQRVTVIAVCGLIYSSLWVSYFYFNGKITDTNGDEIPVHEAIHHFFTSPWWTDLYQSLFDTYNYAQHHGWWEVWKQIVELSDPQGEKNAYKILGVGPTSSQSEITASWRKLSREFHPDKVKDPDKQREAQEKFMEIQQAYEILSNIKHRRKRKNKQSVKEEDQ</sequence>
<dbReference type="PANTHER" id="PTHR44733:SF1">
    <property type="entry name" value="DNAJ HOMOLOG SUBFAMILY C MEMBER 22"/>
    <property type="match status" value="1"/>
</dbReference>
<dbReference type="PANTHER" id="PTHR44733">
    <property type="entry name" value="DNAJ HOMOLOG SUBFAMILY C MEMBER 22"/>
    <property type="match status" value="1"/>
</dbReference>
<comment type="subcellular location">
    <subcellularLocation>
        <location evidence="2">Membrane</location>
        <topology evidence="2">Multi-pass membrane protein</topology>
    </subcellularLocation>
</comment>
<dbReference type="InterPro" id="IPR001623">
    <property type="entry name" value="DnaJ_domain"/>
</dbReference>
<comment type="caution">
    <text evidence="9">The sequence shown here is derived from an EMBL/GenBank/DDBJ whole genome shotgun (WGS) entry which is preliminary data.</text>
</comment>
<keyword evidence="4 7" id="KW-0812">Transmembrane</keyword>
<evidence type="ECO:0000256" key="6">
    <source>
        <dbReference type="ARBA" id="ARBA00023136"/>
    </source>
</evidence>
<protein>
    <recommendedName>
        <fullName evidence="3">DnaJ homolog subfamily C member 22</fullName>
    </recommendedName>
</protein>